<gene>
    <name evidence="5" type="ORF">PXEA_LOCUS29772</name>
</gene>
<keyword evidence="6" id="KW-1185">Reference proteome</keyword>
<dbReference type="Pfam" id="PF13877">
    <property type="entry name" value="RPAP3_C"/>
    <property type="match status" value="1"/>
</dbReference>
<protein>
    <recommendedName>
        <fullName evidence="4">RNA-polymerase II-associated protein 3-like C-terminal domain-containing protein</fullName>
    </recommendedName>
</protein>
<keyword evidence="2" id="KW-0802">TPR repeat</keyword>
<evidence type="ECO:0000259" key="4">
    <source>
        <dbReference type="Pfam" id="PF13877"/>
    </source>
</evidence>
<organism evidence="5 6">
    <name type="scientific">Protopolystoma xenopodis</name>
    <dbReference type="NCBI Taxonomy" id="117903"/>
    <lineage>
        <taxon>Eukaryota</taxon>
        <taxon>Metazoa</taxon>
        <taxon>Spiralia</taxon>
        <taxon>Lophotrochozoa</taxon>
        <taxon>Platyhelminthes</taxon>
        <taxon>Monogenea</taxon>
        <taxon>Polyopisthocotylea</taxon>
        <taxon>Polystomatidea</taxon>
        <taxon>Polystomatidae</taxon>
        <taxon>Protopolystoma</taxon>
    </lineage>
</organism>
<keyword evidence="1" id="KW-0677">Repeat</keyword>
<dbReference type="InterPro" id="IPR025986">
    <property type="entry name" value="RPAP3-like_C"/>
</dbReference>
<dbReference type="EMBL" id="CAAALY010251967">
    <property type="protein sequence ID" value="VEL36332.1"/>
    <property type="molecule type" value="Genomic_DNA"/>
</dbReference>
<dbReference type="PANTHER" id="PTHR46423">
    <property type="entry name" value="RNA POLYMERASE II-ASSOCIATED PROTEIN 3"/>
    <property type="match status" value="1"/>
</dbReference>
<proteinExistence type="predicted"/>
<dbReference type="GO" id="GO:0101031">
    <property type="term" value="C:protein folding chaperone complex"/>
    <property type="evidence" value="ECO:0007669"/>
    <property type="project" value="TreeGrafter"/>
</dbReference>
<name>A0A3S5B4Q4_9PLAT</name>
<feature type="domain" description="RNA-polymerase II-associated protein 3-like C-terminal" evidence="4">
    <location>
        <begin position="160"/>
        <end position="276"/>
    </location>
</feature>
<feature type="compositionally biased region" description="Low complexity" evidence="3">
    <location>
        <begin position="121"/>
        <end position="138"/>
    </location>
</feature>
<dbReference type="OrthoDB" id="6267469at2759"/>
<comment type="caution">
    <text evidence="5">The sequence shown here is derived from an EMBL/GenBank/DDBJ whole genome shotgun (WGS) entry which is preliminary data.</text>
</comment>
<sequence>MARALCRKALDHHEHAQHDLEAVLKRDPKNRLALDEYKALTGNTFHIQIEQSLEQNSSTPDFDFRRIPIVEVGADCISSIPKISNDLGKASEDDRLVPPGDSLPNQHRPKSTSKSGETTHKTISSSSSHSLPTTEGSSLASHSEIYSNPRLLECESHTIPNNWFQMERDLRDLITGHSTPGKCLPQSAVTYICRIPATSYSHLIGQNLDGDFLSRLLQAFYQISVGSCHRPKLSESTQQTIIEKASTLLSPSELAERLIALTELPRFDVAAMLLDDQPIQQAQQIIKWIISTITLKSDLTSRLETVWSPICSV</sequence>
<evidence type="ECO:0000256" key="2">
    <source>
        <dbReference type="ARBA" id="ARBA00022803"/>
    </source>
</evidence>
<evidence type="ECO:0000256" key="3">
    <source>
        <dbReference type="SAM" id="MobiDB-lite"/>
    </source>
</evidence>
<dbReference type="AlphaFoldDB" id="A0A3S5B4Q4"/>
<dbReference type="Proteomes" id="UP000784294">
    <property type="component" value="Unassembled WGS sequence"/>
</dbReference>
<evidence type="ECO:0000256" key="1">
    <source>
        <dbReference type="ARBA" id="ARBA00022737"/>
    </source>
</evidence>
<evidence type="ECO:0000313" key="5">
    <source>
        <dbReference type="EMBL" id="VEL36332.1"/>
    </source>
</evidence>
<evidence type="ECO:0000313" key="6">
    <source>
        <dbReference type="Proteomes" id="UP000784294"/>
    </source>
</evidence>
<reference evidence="5" key="1">
    <citation type="submission" date="2018-11" db="EMBL/GenBank/DDBJ databases">
        <authorList>
            <consortium name="Pathogen Informatics"/>
        </authorList>
    </citation>
    <scope>NUCLEOTIDE SEQUENCE</scope>
</reference>
<accession>A0A3S5B4Q4</accession>
<dbReference type="PANTHER" id="PTHR46423:SF1">
    <property type="entry name" value="RNA POLYMERASE II-ASSOCIATED PROTEIN 3"/>
    <property type="match status" value="1"/>
</dbReference>
<dbReference type="InterPro" id="IPR051966">
    <property type="entry name" value="RPAP3"/>
</dbReference>
<feature type="region of interest" description="Disordered" evidence="3">
    <location>
        <begin position="87"/>
        <end position="140"/>
    </location>
</feature>